<dbReference type="FunFam" id="1.10.510.10:FF:000060">
    <property type="entry name" value="G-type lectin S-receptor-like serine/threonine-protein kinase"/>
    <property type="match status" value="1"/>
</dbReference>
<dbReference type="PANTHER" id="PTHR27002">
    <property type="entry name" value="RECEPTOR-LIKE SERINE/THREONINE-PROTEIN KINASE SD1-8"/>
    <property type="match status" value="1"/>
</dbReference>
<evidence type="ECO:0000256" key="10">
    <source>
        <dbReference type="ARBA" id="ARBA00022840"/>
    </source>
</evidence>
<dbReference type="Gene3D" id="1.10.510.10">
    <property type="entry name" value="Transferase(Phosphotransferase) domain 1"/>
    <property type="match status" value="1"/>
</dbReference>
<dbReference type="AlphaFoldDB" id="A0A0L9V3Z2"/>
<keyword evidence="9 18" id="KW-0418">Kinase</keyword>
<evidence type="ECO:0000313" key="24">
    <source>
        <dbReference type="Proteomes" id="UP000053144"/>
    </source>
</evidence>
<dbReference type="PIRSF" id="PIRSF000641">
    <property type="entry name" value="SRK"/>
    <property type="match status" value="1"/>
</dbReference>
<evidence type="ECO:0000256" key="6">
    <source>
        <dbReference type="ARBA" id="ARBA00022729"/>
    </source>
</evidence>
<organism evidence="23 24">
    <name type="scientific">Phaseolus angularis</name>
    <name type="common">Azuki bean</name>
    <name type="synonym">Vigna angularis</name>
    <dbReference type="NCBI Taxonomy" id="3914"/>
    <lineage>
        <taxon>Eukaryota</taxon>
        <taxon>Viridiplantae</taxon>
        <taxon>Streptophyta</taxon>
        <taxon>Embryophyta</taxon>
        <taxon>Tracheophyta</taxon>
        <taxon>Spermatophyta</taxon>
        <taxon>Magnoliopsida</taxon>
        <taxon>eudicotyledons</taxon>
        <taxon>Gunneridae</taxon>
        <taxon>Pentapetalae</taxon>
        <taxon>rosids</taxon>
        <taxon>fabids</taxon>
        <taxon>Fabales</taxon>
        <taxon>Fabaceae</taxon>
        <taxon>Papilionoideae</taxon>
        <taxon>50 kb inversion clade</taxon>
        <taxon>NPAAA clade</taxon>
        <taxon>indigoferoid/millettioid clade</taxon>
        <taxon>Phaseoleae</taxon>
        <taxon>Vigna</taxon>
    </lineage>
</organism>
<evidence type="ECO:0000313" key="23">
    <source>
        <dbReference type="EMBL" id="KOM49733.1"/>
    </source>
</evidence>
<keyword evidence="15" id="KW-0325">Glycoprotein</keyword>
<keyword evidence="12 19" id="KW-0472">Membrane</keyword>
<dbReference type="CDD" id="cd01098">
    <property type="entry name" value="PAN_AP_plant"/>
    <property type="match status" value="1"/>
</dbReference>
<dbReference type="SMART" id="SM00108">
    <property type="entry name" value="B_lectin"/>
    <property type="match status" value="1"/>
</dbReference>
<evidence type="ECO:0000256" key="16">
    <source>
        <dbReference type="ARBA" id="ARBA00047899"/>
    </source>
</evidence>
<evidence type="ECO:0000256" key="15">
    <source>
        <dbReference type="ARBA" id="ARBA00023180"/>
    </source>
</evidence>
<dbReference type="InterPro" id="IPR001245">
    <property type="entry name" value="Ser-Thr/Tyr_kinase_cat_dom"/>
</dbReference>
<keyword evidence="10 18" id="KW-0067">ATP-binding</keyword>
<dbReference type="Pfam" id="PF08276">
    <property type="entry name" value="PAN_2"/>
    <property type="match status" value="1"/>
</dbReference>
<keyword evidence="7" id="KW-0677">Repeat</keyword>
<dbReference type="InterPro" id="IPR008271">
    <property type="entry name" value="Ser/Thr_kinase_AS"/>
</dbReference>
<dbReference type="InterPro" id="IPR036426">
    <property type="entry name" value="Bulb-type_lectin_dom_sf"/>
</dbReference>
<dbReference type="InterPro" id="IPR000719">
    <property type="entry name" value="Prot_kinase_dom"/>
</dbReference>
<evidence type="ECO:0000259" key="22">
    <source>
        <dbReference type="PROSITE" id="PS50948"/>
    </source>
</evidence>
<feature type="domain" description="Protein kinase" evidence="20">
    <location>
        <begin position="545"/>
        <end position="822"/>
    </location>
</feature>
<evidence type="ECO:0000256" key="1">
    <source>
        <dbReference type="ARBA" id="ARBA00004251"/>
    </source>
</evidence>
<keyword evidence="4 18" id="KW-0808">Transferase</keyword>
<keyword evidence="3 18" id="KW-0723">Serine/threonine-protein kinase</keyword>
<dbReference type="OMA" id="HINGHIW"/>
<accession>A0A0L9V3Z2</accession>
<keyword evidence="14" id="KW-0675">Receptor</keyword>
<dbReference type="InterPro" id="IPR024171">
    <property type="entry name" value="SRK-like_kinase"/>
</dbReference>
<keyword evidence="8 18" id="KW-0547">Nucleotide-binding</keyword>
<comment type="similarity">
    <text evidence="18">Belongs to the protein kinase superfamily. Ser/Thr protein kinase family.</text>
</comment>
<dbReference type="PROSITE" id="PS00108">
    <property type="entry name" value="PROTEIN_KINASE_ST"/>
    <property type="match status" value="1"/>
</dbReference>
<evidence type="ECO:0000256" key="14">
    <source>
        <dbReference type="ARBA" id="ARBA00023170"/>
    </source>
</evidence>
<evidence type="ECO:0000256" key="13">
    <source>
        <dbReference type="ARBA" id="ARBA00023157"/>
    </source>
</evidence>
<dbReference type="Pfam" id="PF07714">
    <property type="entry name" value="PK_Tyr_Ser-Thr"/>
    <property type="match status" value="1"/>
</dbReference>
<evidence type="ECO:0000256" key="11">
    <source>
        <dbReference type="ARBA" id="ARBA00022989"/>
    </source>
</evidence>
<dbReference type="SMART" id="SM00220">
    <property type="entry name" value="S_TKc"/>
    <property type="match status" value="1"/>
</dbReference>
<evidence type="ECO:0000259" key="20">
    <source>
        <dbReference type="PROSITE" id="PS50011"/>
    </source>
</evidence>
<gene>
    <name evidence="23" type="ORF">LR48_Vigan08g056000</name>
</gene>
<dbReference type="CDD" id="cd14066">
    <property type="entry name" value="STKc_IRAK"/>
    <property type="match status" value="1"/>
</dbReference>
<dbReference type="EMBL" id="CM003378">
    <property type="protein sequence ID" value="KOM49733.1"/>
    <property type="molecule type" value="Genomic_DNA"/>
</dbReference>
<dbReference type="GO" id="GO:0106310">
    <property type="term" value="F:protein serine kinase activity"/>
    <property type="evidence" value="ECO:0007669"/>
    <property type="project" value="RHEA"/>
</dbReference>
<comment type="catalytic activity">
    <reaction evidence="17 18">
        <text>L-seryl-[protein] + ATP = O-phospho-L-seryl-[protein] + ADP + H(+)</text>
        <dbReference type="Rhea" id="RHEA:17989"/>
        <dbReference type="Rhea" id="RHEA-COMP:9863"/>
        <dbReference type="Rhea" id="RHEA-COMP:11604"/>
        <dbReference type="ChEBI" id="CHEBI:15378"/>
        <dbReference type="ChEBI" id="CHEBI:29999"/>
        <dbReference type="ChEBI" id="CHEBI:30616"/>
        <dbReference type="ChEBI" id="CHEBI:83421"/>
        <dbReference type="ChEBI" id="CHEBI:456216"/>
        <dbReference type="EC" id="2.7.11.1"/>
    </reaction>
</comment>
<reference evidence="24" key="1">
    <citation type="journal article" date="2015" name="Proc. Natl. Acad. Sci. U.S.A.">
        <title>Genome sequencing of adzuki bean (Vigna angularis) provides insight into high starch and low fat accumulation and domestication.</title>
        <authorList>
            <person name="Yang K."/>
            <person name="Tian Z."/>
            <person name="Chen C."/>
            <person name="Luo L."/>
            <person name="Zhao B."/>
            <person name="Wang Z."/>
            <person name="Yu L."/>
            <person name="Li Y."/>
            <person name="Sun Y."/>
            <person name="Li W."/>
            <person name="Chen Y."/>
            <person name="Li Y."/>
            <person name="Zhang Y."/>
            <person name="Ai D."/>
            <person name="Zhao J."/>
            <person name="Shang C."/>
            <person name="Ma Y."/>
            <person name="Wu B."/>
            <person name="Wang M."/>
            <person name="Gao L."/>
            <person name="Sun D."/>
            <person name="Zhang P."/>
            <person name="Guo F."/>
            <person name="Wang W."/>
            <person name="Li Y."/>
            <person name="Wang J."/>
            <person name="Varshney R.K."/>
            <person name="Wang J."/>
            <person name="Ling H.Q."/>
            <person name="Wan P."/>
        </authorList>
    </citation>
    <scope>NUCLEOTIDE SEQUENCE</scope>
    <source>
        <strain evidence="24">cv. Jingnong 6</strain>
    </source>
</reference>
<dbReference type="EC" id="2.7.11.1" evidence="18"/>
<feature type="domain" description="Bulb-type lectin" evidence="21">
    <location>
        <begin position="110"/>
        <end position="228"/>
    </location>
</feature>
<evidence type="ECO:0000256" key="18">
    <source>
        <dbReference type="PIRNR" id="PIRNR000641"/>
    </source>
</evidence>
<dbReference type="PROSITE" id="PS50948">
    <property type="entry name" value="PAN"/>
    <property type="match status" value="1"/>
</dbReference>
<evidence type="ECO:0000256" key="9">
    <source>
        <dbReference type="ARBA" id="ARBA00022777"/>
    </source>
</evidence>
<dbReference type="Pfam" id="PF01453">
    <property type="entry name" value="B_lectin"/>
    <property type="match status" value="1"/>
</dbReference>
<dbReference type="PROSITE" id="PS50011">
    <property type="entry name" value="PROTEIN_KINASE_DOM"/>
    <property type="match status" value="1"/>
</dbReference>
<dbReference type="InterPro" id="IPR003609">
    <property type="entry name" value="Pan_app"/>
</dbReference>
<dbReference type="PROSITE" id="PS50927">
    <property type="entry name" value="BULB_LECTIN"/>
    <property type="match status" value="1"/>
</dbReference>
<evidence type="ECO:0000259" key="21">
    <source>
        <dbReference type="PROSITE" id="PS50927"/>
    </source>
</evidence>
<comment type="subcellular location">
    <subcellularLocation>
        <location evidence="1">Cell membrane</location>
        <topology evidence="1">Single-pass type I membrane protein</topology>
    </subcellularLocation>
</comment>
<dbReference type="GO" id="GO:0005524">
    <property type="term" value="F:ATP binding"/>
    <property type="evidence" value="ECO:0007669"/>
    <property type="project" value="UniProtKB-KW"/>
</dbReference>
<evidence type="ECO:0000256" key="2">
    <source>
        <dbReference type="ARBA" id="ARBA00022475"/>
    </source>
</evidence>
<sequence>MAVHVGGIAVEDVRAAAYDIIRYRKVVVGRYWCNKGRIGDAKALFARSPFTLRLLTSEFVIANHHMLNQFGAYCDIAGREPKMVSCKPQYFVLALSFWWWITCIHVTSEKNSLKPGEKLNSTTLVQSENGYGLGFQTLDNCCYLIISGIGPKYEYWPSWIGNRNQPVDKDASLLLSHSGVLKIESKDIEPIILYSSPQPSENTVATLLDTGNFVLQQLHPNGTNTTLWQSFDYPTDNLFPGMKLGVNHKSGHKWSLVSWLTSEKPSLGAFELEWEPTERELTIKRRGKLCWASGNLGNGGFIHDTYYIIVSNENESYFSITTFNEEHTRWALLETGQLINRNGADNNVARADLCYGYNTDEGCQQWEEIPLCRHPGDVFDRREGYPNEDMITNLANSSYGLSDCRDMCWRNCTCAGFTNYDDDDGTGCVFYHWNFIKGTNFASGGSTFYLLVNSNHHKGKKMWIWITVVSVVAALLVICAIALVIKKRKRLLQEKKRKGVAENNMADLAAPNRFFDVKASDDEFKMIQNLNVFHYTLVLSATDDFSSENKLGEGGFGPVYKGILPSGQEVAIKRLSKTSGQGIVEFKNELVLICELQHMNLVQLLGYCIYEEERILIYEFMSNKSLDCYLFDYDKGKVLDWKKRFNIIGGISQGLLYLHKYSRLKVIHRDLKASNILLDENMNPKISDFGLARMFTQEESMKNTSRIIGTYGYMSPEYAMEGIFSTKSDVYSFGVLLLEIVSGRRNTSLYDVDLPLNLLGHAWELWKEGAPLQLVDPSLSESFDLDEVKRCIQVGLLCVAQYANDRPTMFDVVSMLTNESSIVTLPQKPAFYLERGYFDKKMSSEDLNTNSTDEITASF</sequence>
<evidence type="ECO:0000256" key="7">
    <source>
        <dbReference type="ARBA" id="ARBA00022737"/>
    </source>
</evidence>
<keyword evidence="6" id="KW-0732">Signal</keyword>
<evidence type="ECO:0000256" key="12">
    <source>
        <dbReference type="ARBA" id="ARBA00023136"/>
    </source>
</evidence>
<protein>
    <recommendedName>
        <fullName evidence="18">Receptor-like serine/threonine-protein kinase</fullName>
        <ecNumber evidence="18">2.7.11.1</ecNumber>
    </recommendedName>
</protein>
<dbReference type="FunFam" id="3.30.200.20:FF:000142">
    <property type="entry name" value="Cysteine-rich receptor-like protein kinase 10"/>
    <property type="match status" value="1"/>
</dbReference>
<evidence type="ECO:0000256" key="17">
    <source>
        <dbReference type="ARBA" id="ARBA00048679"/>
    </source>
</evidence>
<dbReference type="GO" id="GO:0004674">
    <property type="term" value="F:protein serine/threonine kinase activity"/>
    <property type="evidence" value="ECO:0007669"/>
    <property type="project" value="UniProtKB-KW"/>
</dbReference>
<evidence type="ECO:0000256" key="8">
    <source>
        <dbReference type="ARBA" id="ARBA00022741"/>
    </source>
</evidence>
<name>A0A0L9V3Z2_PHAAN</name>
<keyword evidence="2" id="KW-1003">Cell membrane</keyword>
<proteinExistence type="inferred from homology"/>
<feature type="transmembrane region" description="Helical" evidence="19">
    <location>
        <begin position="462"/>
        <end position="485"/>
    </location>
</feature>
<evidence type="ECO:0000256" key="5">
    <source>
        <dbReference type="ARBA" id="ARBA00022692"/>
    </source>
</evidence>
<dbReference type="PANTHER" id="PTHR27002:SF776">
    <property type="entry name" value="CYSTEINE-RICH RLK (RECEPTOR-LIKE KINASE) PROTEIN"/>
    <property type="match status" value="1"/>
</dbReference>
<keyword evidence="5 19" id="KW-0812">Transmembrane</keyword>
<feature type="domain" description="Apple" evidence="22">
    <location>
        <begin position="372"/>
        <end position="454"/>
    </location>
</feature>
<dbReference type="Proteomes" id="UP000053144">
    <property type="component" value="Chromosome 8"/>
</dbReference>
<keyword evidence="11 19" id="KW-1133">Transmembrane helix</keyword>
<dbReference type="SUPFAM" id="SSF51110">
    <property type="entry name" value="alpha-D-mannose-specific plant lectins"/>
    <property type="match status" value="1"/>
</dbReference>
<dbReference type="InterPro" id="IPR001480">
    <property type="entry name" value="Bulb-type_lectin_dom"/>
</dbReference>
<dbReference type="SUPFAM" id="SSF56112">
    <property type="entry name" value="Protein kinase-like (PK-like)"/>
    <property type="match status" value="1"/>
</dbReference>
<dbReference type="InterPro" id="IPR011009">
    <property type="entry name" value="Kinase-like_dom_sf"/>
</dbReference>
<dbReference type="GO" id="GO:0005886">
    <property type="term" value="C:plasma membrane"/>
    <property type="evidence" value="ECO:0007669"/>
    <property type="project" value="UniProtKB-SubCell"/>
</dbReference>
<comment type="catalytic activity">
    <reaction evidence="16 18">
        <text>L-threonyl-[protein] + ATP = O-phospho-L-threonyl-[protein] + ADP + H(+)</text>
        <dbReference type="Rhea" id="RHEA:46608"/>
        <dbReference type="Rhea" id="RHEA-COMP:11060"/>
        <dbReference type="Rhea" id="RHEA-COMP:11605"/>
        <dbReference type="ChEBI" id="CHEBI:15378"/>
        <dbReference type="ChEBI" id="CHEBI:30013"/>
        <dbReference type="ChEBI" id="CHEBI:30616"/>
        <dbReference type="ChEBI" id="CHEBI:61977"/>
        <dbReference type="ChEBI" id="CHEBI:456216"/>
        <dbReference type="EC" id="2.7.11.1"/>
    </reaction>
</comment>
<evidence type="ECO:0000256" key="19">
    <source>
        <dbReference type="SAM" id="Phobius"/>
    </source>
</evidence>
<dbReference type="Gene3D" id="2.90.10.10">
    <property type="entry name" value="Bulb-type lectin domain"/>
    <property type="match status" value="1"/>
</dbReference>
<evidence type="ECO:0000256" key="4">
    <source>
        <dbReference type="ARBA" id="ARBA00022679"/>
    </source>
</evidence>
<dbReference type="Gramene" id="KOM49733">
    <property type="protein sequence ID" value="KOM49733"/>
    <property type="gene ID" value="LR48_Vigan08g056000"/>
</dbReference>
<evidence type="ECO:0000256" key="3">
    <source>
        <dbReference type="ARBA" id="ARBA00022527"/>
    </source>
</evidence>
<keyword evidence="13" id="KW-1015">Disulfide bond</keyword>
<dbReference type="Gene3D" id="3.30.200.20">
    <property type="entry name" value="Phosphorylase Kinase, domain 1"/>
    <property type="match status" value="1"/>
</dbReference>